<evidence type="ECO:0000313" key="5">
    <source>
        <dbReference type="Proteomes" id="UP001139168"/>
    </source>
</evidence>
<dbReference type="InterPro" id="IPR042188">
    <property type="entry name" value="MmgE/PrpD_sf_2"/>
</dbReference>
<feature type="domain" description="MmgE/PrpD C-terminal" evidence="3">
    <location>
        <begin position="283"/>
        <end position="456"/>
    </location>
</feature>
<comment type="caution">
    <text evidence="4">The sequence shown here is derived from an EMBL/GenBank/DDBJ whole genome shotgun (WGS) entry which is preliminary data.</text>
</comment>
<protein>
    <submittedName>
        <fullName evidence="4">MmgE/PrpD family protein</fullName>
    </submittedName>
</protein>
<dbReference type="RefSeq" id="WP_227891746.1">
    <property type="nucleotide sequence ID" value="NZ_JAJFZQ010000006.1"/>
</dbReference>
<dbReference type="InterPro" id="IPR045336">
    <property type="entry name" value="MmgE_PrpD_N"/>
</dbReference>
<dbReference type="InterPro" id="IPR036148">
    <property type="entry name" value="MmgE/PrpD_sf"/>
</dbReference>
<sequence length="487" mass="51232">MSAAEHTPGERTLAQQLGDFAAGVRYENLPAEVIESVKSRVLDILGIAAAAAPLDTSRAARRWAIDQGGTPAASAVGVAELLPAGQAAFVNGVLAHSLDYDDTHLPSVLHPSASVIPAVLAAAQAAGKDGRETIAAIAVGLEICVRLGMAGYDTEAKNSTFFEHGQHATSICGAMGAAAGVAALHRNAQWVTDALGVAASMASGIIESNRTGGTVKRIHCGWAAHSAVTAVDLVRYGLTGPPTVLEGRFGFFQAWLHGQFNPAEITDGLGERWQVQDIFFKPYPANHFTHAAVDAAAALRRAGIGPDDVESLTLGVPAPNLRTIGEPLAVKQKPETGYMAQFSGPYAVAAGLLGGGGLEVGLDDYTDELARDELRRSIMARVEVVADEECTAIFPMQFPAVLTARLRDGRTVTEKVLTTRGGPQRPLGFEDLGRKFEDNARRTLAPAARERLRETCRTLPDCQNLAVLFQDLTTADADGLTVAGTTN</sequence>
<evidence type="ECO:0000256" key="1">
    <source>
        <dbReference type="ARBA" id="ARBA00006174"/>
    </source>
</evidence>
<dbReference type="InterPro" id="IPR045337">
    <property type="entry name" value="MmgE_PrpD_C"/>
</dbReference>
<name>A0ABS8GNV1_9MICC</name>
<evidence type="ECO:0000259" key="2">
    <source>
        <dbReference type="Pfam" id="PF03972"/>
    </source>
</evidence>
<organism evidence="4 5">
    <name type="scientific">Arthrobacter gengyunqii</name>
    <dbReference type="NCBI Taxonomy" id="2886940"/>
    <lineage>
        <taxon>Bacteria</taxon>
        <taxon>Bacillati</taxon>
        <taxon>Actinomycetota</taxon>
        <taxon>Actinomycetes</taxon>
        <taxon>Micrococcales</taxon>
        <taxon>Micrococcaceae</taxon>
        <taxon>Arthrobacter</taxon>
    </lineage>
</organism>
<dbReference type="PANTHER" id="PTHR16943:SF8">
    <property type="entry name" value="2-METHYLCITRATE DEHYDRATASE"/>
    <property type="match status" value="1"/>
</dbReference>
<dbReference type="Pfam" id="PF19305">
    <property type="entry name" value="MmgE_PrpD_C"/>
    <property type="match status" value="1"/>
</dbReference>
<keyword evidence="5" id="KW-1185">Reference proteome</keyword>
<dbReference type="Gene3D" id="3.30.1330.120">
    <property type="entry name" value="2-methylcitrate dehydratase PrpD"/>
    <property type="match status" value="1"/>
</dbReference>
<dbReference type="PANTHER" id="PTHR16943">
    <property type="entry name" value="2-METHYLCITRATE DEHYDRATASE-RELATED"/>
    <property type="match status" value="1"/>
</dbReference>
<comment type="similarity">
    <text evidence="1">Belongs to the PrpD family.</text>
</comment>
<dbReference type="EMBL" id="JAJFZQ010000006">
    <property type="protein sequence ID" value="MCC3266943.1"/>
    <property type="molecule type" value="Genomic_DNA"/>
</dbReference>
<feature type="domain" description="MmgE/PrpD N-terminal" evidence="2">
    <location>
        <begin position="15"/>
        <end position="259"/>
    </location>
</feature>
<dbReference type="SUPFAM" id="SSF103378">
    <property type="entry name" value="2-methylcitrate dehydratase PrpD"/>
    <property type="match status" value="1"/>
</dbReference>
<dbReference type="Pfam" id="PF03972">
    <property type="entry name" value="MmgE_PrpD_N"/>
    <property type="match status" value="1"/>
</dbReference>
<dbReference type="Proteomes" id="UP001139168">
    <property type="component" value="Unassembled WGS sequence"/>
</dbReference>
<evidence type="ECO:0000313" key="4">
    <source>
        <dbReference type="EMBL" id="MCC3266943.1"/>
    </source>
</evidence>
<evidence type="ECO:0000259" key="3">
    <source>
        <dbReference type="Pfam" id="PF19305"/>
    </source>
</evidence>
<gene>
    <name evidence="4" type="ORF">LJ752_12930</name>
</gene>
<proteinExistence type="inferred from homology"/>
<dbReference type="InterPro" id="IPR005656">
    <property type="entry name" value="MmgE_PrpD"/>
</dbReference>
<accession>A0ABS8GNV1</accession>
<dbReference type="InterPro" id="IPR042183">
    <property type="entry name" value="MmgE/PrpD_sf_1"/>
</dbReference>
<dbReference type="Gene3D" id="1.10.4100.10">
    <property type="entry name" value="2-methylcitrate dehydratase PrpD"/>
    <property type="match status" value="1"/>
</dbReference>
<reference evidence="4" key="1">
    <citation type="submission" date="2021-10" db="EMBL/GenBank/DDBJ databases">
        <title>Novel species in genus Arthrobacter.</title>
        <authorList>
            <person name="Liu Y."/>
        </authorList>
    </citation>
    <scope>NUCLEOTIDE SEQUENCE</scope>
    <source>
        <strain evidence="4">Zg-Y786</strain>
    </source>
</reference>